<gene>
    <name evidence="2" type="ORF">NT6N_07290</name>
</gene>
<keyword evidence="1" id="KW-0812">Transmembrane</keyword>
<dbReference type="AlphaFoldDB" id="A0AAT9FI92"/>
<dbReference type="InterPro" id="IPR045584">
    <property type="entry name" value="Pilin-like"/>
</dbReference>
<dbReference type="KEGG" id="osu:NT6N_07290"/>
<keyword evidence="1" id="KW-1133">Transmembrane helix</keyword>
<dbReference type="EMBL" id="AP026866">
    <property type="protein sequence ID" value="BDS05689.1"/>
    <property type="molecule type" value="Genomic_DNA"/>
</dbReference>
<organism evidence="2">
    <name type="scientific">Oceaniferula spumae</name>
    <dbReference type="NCBI Taxonomy" id="2979115"/>
    <lineage>
        <taxon>Bacteria</taxon>
        <taxon>Pseudomonadati</taxon>
        <taxon>Verrucomicrobiota</taxon>
        <taxon>Verrucomicrobiia</taxon>
        <taxon>Verrucomicrobiales</taxon>
        <taxon>Verrucomicrobiaceae</taxon>
        <taxon>Oceaniferula</taxon>
    </lineage>
</organism>
<dbReference type="SUPFAM" id="SSF54523">
    <property type="entry name" value="Pili subunits"/>
    <property type="match status" value="1"/>
</dbReference>
<feature type="transmembrane region" description="Helical" evidence="1">
    <location>
        <begin position="21"/>
        <end position="42"/>
    </location>
</feature>
<name>A0AAT9FI92_9BACT</name>
<protein>
    <recommendedName>
        <fullName evidence="3">Prepilin-type N-terminal cleavage/methylation domain-containing protein</fullName>
    </recommendedName>
</protein>
<keyword evidence="1" id="KW-0472">Membrane</keyword>
<reference evidence="2" key="1">
    <citation type="submission" date="2024-07" db="EMBL/GenBank/DDBJ databases">
        <title>Complete genome sequence of Verrucomicrobiaceae bacterium NT6N.</title>
        <authorList>
            <person name="Huang C."/>
            <person name="Takami H."/>
            <person name="Hamasaki K."/>
        </authorList>
    </citation>
    <scope>NUCLEOTIDE SEQUENCE</scope>
    <source>
        <strain evidence="2">NT6N</strain>
    </source>
</reference>
<sequence length="191" mass="21668">MNCGIGHPRSKQVGGFTLLEMVFVLGMIAVLVTWLTLSVTTVETEERLRRATSEVEVMAKRARNVAIRQQRPYQLTISEGSISIAPQFAQSEVDHFQDETEDGDGDTPRVDFEDVTASEETDETVKYEIKRWRSDVWEVIEDDRKVVLTLDPVGLVEPISIRCSVGKSWLMQELHPLTASVRDEEMSIEKE</sequence>
<evidence type="ECO:0008006" key="3">
    <source>
        <dbReference type="Google" id="ProtNLM"/>
    </source>
</evidence>
<accession>A0AAT9FI92</accession>
<proteinExistence type="predicted"/>
<evidence type="ECO:0000256" key="1">
    <source>
        <dbReference type="SAM" id="Phobius"/>
    </source>
</evidence>
<evidence type="ECO:0000313" key="2">
    <source>
        <dbReference type="EMBL" id="BDS05689.1"/>
    </source>
</evidence>